<feature type="transmembrane region" description="Helical" evidence="1">
    <location>
        <begin position="43"/>
        <end position="64"/>
    </location>
</feature>
<evidence type="ECO:0000313" key="3">
    <source>
        <dbReference type="Proteomes" id="UP000281553"/>
    </source>
</evidence>
<dbReference type="Proteomes" id="UP000281553">
    <property type="component" value="Unassembled WGS sequence"/>
</dbReference>
<dbReference type="EMBL" id="UYRU01096119">
    <property type="protein sequence ID" value="VDN39632.1"/>
    <property type="molecule type" value="Genomic_DNA"/>
</dbReference>
<proteinExistence type="predicted"/>
<evidence type="ECO:0000256" key="1">
    <source>
        <dbReference type="SAM" id="Phobius"/>
    </source>
</evidence>
<evidence type="ECO:0000313" key="2">
    <source>
        <dbReference type="EMBL" id="VDN39632.1"/>
    </source>
</evidence>
<gene>
    <name evidence="2" type="ORF">DILT_LOCUS17958</name>
</gene>
<organism evidence="2 3">
    <name type="scientific">Dibothriocephalus latus</name>
    <name type="common">Fish tapeworm</name>
    <name type="synonym">Diphyllobothrium latum</name>
    <dbReference type="NCBI Taxonomy" id="60516"/>
    <lineage>
        <taxon>Eukaryota</taxon>
        <taxon>Metazoa</taxon>
        <taxon>Spiralia</taxon>
        <taxon>Lophotrochozoa</taxon>
        <taxon>Platyhelminthes</taxon>
        <taxon>Cestoda</taxon>
        <taxon>Eucestoda</taxon>
        <taxon>Diphyllobothriidea</taxon>
        <taxon>Diphyllobothriidae</taxon>
        <taxon>Dibothriocephalus</taxon>
    </lineage>
</organism>
<reference evidence="2 3" key="1">
    <citation type="submission" date="2018-11" db="EMBL/GenBank/DDBJ databases">
        <authorList>
            <consortium name="Pathogen Informatics"/>
        </authorList>
    </citation>
    <scope>NUCLEOTIDE SEQUENCE [LARGE SCALE GENOMIC DNA]</scope>
</reference>
<dbReference type="OrthoDB" id="6264132at2759"/>
<keyword evidence="3" id="KW-1185">Reference proteome</keyword>
<keyword evidence="1" id="KW-0812">Transmembrane</keyword>
<dbReference type="AlphaFoldDB" id="A0A3P7R6Y9"/>
<name>A0A3P7R6Y9_DIBLA</name>
<accession>A0A3P7R6Y9</accession>
<sequence length="123" mass="14474">MILSRMLAFGSLRVPRMFSTQIQHSGKQMTITAWLKKNFAVTYLIFVVGSGLVALTTYTITCVLRNPDIRLPFYDDRPRDEYYFNQHYFGARQTDDPRLPPVRMHYDGELDFPYDRPIKKFNA</sequence>
<protein>
    <submittedName>
        <fullName evidence="2">Uncharacterized protein</fullName>
    </submittedName>
</protein>
<keyword evidence="1" id="KW-1133">Transmembrane helix</keyword>
<keyword evidence="1" id="KW-0472">Membrane</keyword>